<feature type="non-terminal residue" evidence="4">
    <location>
        <position position="635"/>
    </location>
</feature>
<evidence type="ECO:0000313" key="4">
    <source>
        <dbReference type="EMBL" id="JAS44329.1"/>
    </source>
</evidence>
<dbReference type="SUPFAM" id="SSF52540">
    <property type="entry name" value="P-loop containing nucleoside triphosphate hydrolases"/>
    <property type="match status" value="1"/>
</dbReference>
<dbReference type="SMART" id="SM00365">
    <property type="entry name" value="LRR_SD22"/>
    <property type="match status" value="4"/>
</dbReference>
<organism evidence="4">
    <name type="scientific">Cuerna arida</name>
    <dbReference type="NCBI Taxonomy" id="1464854"/>
    <lineage>
        <taxon>Eukaryota</taxon>
        <taxon>Metazoa</taxon>
        <taxon>Ecdysozoa</taxon>
        <taxon>Arthropoda</taxon>
        <taxon>Hexapoda</taxon>
        <taxon>Insecta</taxon>
        <taxon>Pterygota</taxon>
        <taxon>Neoptera</taxon>
        <taxon>Paraneoptera</taxon>
        <taxon>Hemiptera</taxon>
        <taxon>Auchenorrhyncha</taxon>
        <taxon>Membracoidea</taxon>
        <taxon>Cicadellidae</taxon>
        <taxon>Cicadellinae</taxon>
        <taxon>Proconiini</taxon>
        <taxon>Cuerna</taxon>
    </lineage>
</organism>
<dbReference type="InterPro" id="IPR050836">
    <property type="entry name" value="SDS22/Internalin_LRR"/>
</dbReference>
<reference evidence="4" key="1">
    <citation type="submission" date="2015-11" db="EMBL/GenBank/DDBJ databases">
        <title>De novo transcriptome assembly of four potential Pierce s Disease insect vectors from Arizona vineyards.</title>
        <authorList>
            <person name="Tassone E.E."/>
        </authorList>
    </citation>
    <scope>NUCLEOTIDE SEQUENCE</scope>
</reference>
<dbReference type="EMBL" id="GECZ01025440">
    <property type="protein sequence ID" value="JAS44329.1"/>
    <property type="molecule type" value="Transcribed_RNA"/>
</dbReference>
<sequence>MDNNCSETHNQHEPDIHVHFHHNESMESEDQFSLVEDRPTLSSTSTYSSSSLLSLHSAVTEPSSQIRINRLRKESPSLCNYLKSASTSSAECNHSSQEESESDISEPKDVEDVYAWEDNILHLDSFPFKTHPLIEPVGWIKCASNQDPWNKDNYFSVDISSSCNGVLTRELISECSSRLDRLPDTKAFVLTRLHIEQKGLEDISVLEHYKYFQYIDLSWNSLISLDALSNCTYLIYLNASHNKLTTVLDFKPPWFLTHVNLESNEIKEIGQNLSNFWSLCHLNLSSNFIEKIEGLGHLKYLRYLNLSHNKIKRIENLECIHLEEFNLEFNEISECDMEEGGLQALENIKILNLAHNKLSTLTPFQELFTLKKLDISCNRVTELYEIDNLKSVTKCYELNITSNPVCSNTGYREFVIYLLPNLRILDNVPIKCSERVAAKMLLEPDIFTSAQHLRTKLELWNQLALREINTETMPSDEPPVPLVVVVGTFMNGREEIAKALALKFPNQVYRCKKYTTLPLEKNYDTDHLKSVPIDEFNNMIKTGKLIFHYKEIGFFFGMCQEEISTCIVEGKIGVVDTILEAALVMKYSQLRPFLVLSVTDNVESYGEKLKNCFMDLDLWTKHNPSISKNLSTERR</sequence>
<dbReference type="Pfam" id="PF14580">
    <property type="entry name" value="LRR_9"/>
    <property type="match status" value="1"/>
</dbReference>
<accession>A0A1B6F248</accession>
<proteinExistence type="predicted"/>
<evidence type="ECO:0000256" key="2">
    <source>
        <dbReference type="ARBA" id="ARBA00022737"/>
    </source>
</evidence>
<dbReference type="InterPro" id="IPR008144">
    <property type="entry name" value="Guanylate_kin-like_dom"/>
</dbReference>
<dbReference type="InterPro" id="IPR025875">
    <property type="entry name" value="Leu-rich_rpt_4"/>
</dbReference>
<evidence type="ECO:0000259" key="3">
    <source>
        <dbReference type="PROSITE" id="PS50052"/>
    </source>
</evidence>
<dbReference type="PROSITE" id="PS51450">
    <property type="entry name" value="LRR"/>
    <property type="match status" value="4"/>
</dbReference>
<keyword evidence="2" id="KW-0677">Repeat</keyword>
<dbReference type="Gene3D" id="3.80.10.10">
    <property type="entry name" value="Ribonuclease Inhibitor"/>
    <property type="match status" value="2"/>
</dbReference>
<dbReference type="PANTHER" id="PTHR46652">
    <property type="entry name" value="LEUCINE-RICH REPEAT AND IQ DOMAIN-CONTAINING PROTEIN 1-RELATED"/>
    <property type="match status" value="1"/>
</dbReference>
<feature type="domain" description="Guanylate kinase-like" evidence="3">
    <location>
        <begin position="480"/>
        <end position="635"/>
    </location>
</feature>
<dbReference type="SUPFAM" id="SSF52058">
    <property type="entry name" value="L domain-like"/>
    <property type="match status" value="1"/>
</dbReference>
<dbReference type="AlphaFoldDB" id="A0A1B6F248"/>
<dbReference type="PROSITE" id="PS50052">
    <property type="entry name" value="GUANYLATE_KINASE_2"/>
    <property type="match status" value="1"/>
</dbReference>
<protein>
    <recommendedName>
        <fullName evidence="3">Guanylate kinase-like domain-containing protein</fullName>
    </recommendedName>
</protein>
<name>A0A1B6F248_9HEMI</name>
<dbReference type="InterPro" id="IPR008145">
    <property type="entry name" value="GK/Ca_channel_bsu"/>
</dbReference>
<dbReference type="Pfam" id="PF12799">
    <property type="entry name" value="LRR_4"/>
    <property type="match status" value="1"/>
</dbReference>
<dbReference type="PANTHER" id="PTHR46652:SF3">
    <property type="entry name" value="LEUCINE-RICH REPEAT-CONTAINING PROTEIN 9"/>
    <property type="match status" value="1"/>
</dbReference>
<dbReference type="Pfam" id="PF00625">
    <property type="entry name" value="Guanylate_kin"/>
    <property type="match status" value="1"/>
</dbReference>
<evidence type="ECO:0000256" key="1">
    <source>
        <dbReference type="ARBA" id="ARBA00022614"/>
    </source>
</evidence>
<dbReference type="InterPro" id="IPR032675">
    <property type="entry name" value="LRR_dom_sf"/>
</dbReference>
<dbReference type="Gene3D" id="3.40.50.300">
    <property type="entry name" value="P-loop containing nucleotide triphosphate hydrolases"/>
    <property type="match status" value="1"/>
</dbReference>
<dbReference type="InterPro" id="IPR001611">
    <property type="entry name" value="Leu-rich_rpt"/>
</dbReference>
<gene>
    <name evidence="4" type="ORF">g.15032</name>
</gene>
<dbReference type="InterPro" id="IPR027417">
    <property type="entry name" value="P-loop_NTPase"/>
</dbReference>
<keyword evidence="1" id="KW-0433">Leucine-rich repeat</keyword>